<dbReference type="PANTHER" id="PTHR16036">
    <property type="entry name" value="ANKYRIN REPEAT AND ZINC FINGER DOMAIN-CONTAINING PROTEIN 1"/>
    <property type="match status" value="1"/>
</dbReference>
<dbReference type="PROSITE" id="PS52044">
    <property type="entry name" value="VLRF1"/>
    <property type="match status" value="1"/>
</dbReference>
<evidence type="ECO:0000256" key="6">
    <source>
        <dbReference type="ARBA" id="ARBA00022759"/>
    </source>
</evidence>
<dbReference type="GO" id="GO:0004519">
    <property type="term" value="F:endonuclease activity"/>
    <property type="evidence" value="ECO:0007669"/>
    <property type="project" value="UniProtKB-KW"/>
</dbReference>
<keyword evidence="5" id="KW-0677">Repeat</keyword>
<feature type="active site" evidence="10">
    <location>
        <position position="258"/>
    </location>
</feature>
<keyword evidence="3 10" id="KW-0963">Cytoplasm</keyword>
<dbReference type="PANTHER" id="PTHR16036:SF2">
    <property type="entry name" value="TRNA ENDONUCLEASE ANKZF1"/>
    <property type="match status" value="1"/>
</dbReference>
<dbReference type="Gene3D" id="1.25.40.20">
    <property type="entry name" value="Ankyrin repeat-containing domain"/>
    <property type="match status" value="1"/>
</dbReference>
<keyword evidence="8" id="KW-0040">ANK repeat</keyword>
<dbReference type="InterPro" id="IPR036770">
    <property type="entry name" value="Ankyrin_rpt-contain_sf"/>
</dbReference>
<keyword evidence="4 10" id="KW-0540">Nuclease</keyword>
<evidence type="ECO:0000256" key="7">
    <source>
        <dbReference type="ARBA" id="ARBA00022801"/>
    </source>
</evidence>
<evidence type="ECO:0000256" key="1">
    <source>
        <dbReference type="ARBA" id="ARBA00004496"/>
    </source>
</evidence>
<feature type="region of interest" description="Disordered" evidence="11">
    <location>
        <begin position="214"/>
        <end position="274"/>
    </location>
</feature>
<feature type="domain" description="VLRF1" evidence="12">
    <location>
        <begin position="192"/>
        <end position="356"/>
    </location>
</feature>
<dbReference type="STRING" id="1884261.A0A5C3QTQ2"/>
<keyword evidence="6 10" id="KW-0255">Endonuclease</keyword>
<feature type="compositionally biased region" description="Low complexity" evidence="11">
    <location>
        <begin position="385"/>
        <end position="394"/>
    </location>
</feature>
<reference evidence="13 14" key="1">
    <citation type="journal article" date="2019" name="Nat. Ecol. Evol.">
        <title>Megaphylogeny resolves global patterns of mushroom evolution.</title>
        <authorList>
            <person name="Varga T."/>
            <person name="Krizsan K."/>
            <person name="Foldi C."/>
            <person name="Dima B."/>
            <person name="Sanchez-Garcia M."/>
            <person name="Sanchez-Ramirez S."/>
            <person name="Szollosi G.J."/>
            <person name="Szarkandi J.G."/>
            <person name="Papp V."/>
            <person name="Albert L."/>
            <person name="Andreopoulos W."/>
            <person name="Angelini C."/>
            <person name="Antonin V."/>
            <person name="Barry K.W."/>
            <person name="Bougher N.L."/>
            <person name="Buchanan P."/>
            <person name="Buyck B."/>
            <person name="Bense V."/>
            <person name="Catcheside P."/>
            <person name="Chovatia M."/>
            <person name="Cooper J."/>
            <person name="Damon W."/>
            <person name="Desjardin D."/>
            <person name="Finy P."/>
            <person name="Geml J."/>
            <person name="Haridas S."/>
            <person name="Hughes K."/>
            <person name="Justo A."/>
            <person name="Karasinski D."/>
            <person name="Kautmanova I."/>
            <person name="Kiss B."/>
            <person name="Kocsube S."/>
            <person name="Kotiranta H."/>
            <person name="LaButti K.M."/>
            <person name="Lechner B.E."/>
            <person name="Liimatainen K."/>
            <person name="Lipzen A."/>
            <person name="Lukacs Z."/>
            <person name="Mihaltcheva S."/>
            <person name="Morgado L.N."/>
            <person name="Niskanen T."/>
            <person name="Noordeloos M.E."/>
            <person name="Ohm R.A."/>
            <person name="Ortiz-Santana B."/>
            <person name="Ovrebo C."/>
            <person name="Racz N."/>
            <person name="Riley R."/>
            <person name="Savchenko A."/>
            <person name="Shiryaev A."/>
            <person name="Soop K."/>
            <person name="Spirin V."/>
            <person name="Szebenyi C."/>
            <person name="Tomsovsky M."/>
            <person name="Tulloss R.E."/>
            <person name="Uehling J."/>
            <person name="Grigoriev I.V."/>
            <person name="Vagvolgyi C."/>
            <person name="Papp T."/>
            <person name="Martin F.M."/>
            <person name="Miettinen O."/>
            <person name="Hibbett D.S."/>
            <person name="Nagy L.G."/>
        </authorList>
    </citation>
    <scope>NUCLEOTIDE SEQUENCE [LARGE SCALE GENOMIC DNA]</scope>
    <source>
        <strain evidence="13 14">CBS 309.79</strain>
    </source>
</reference>
<protein>
    <recommendedName>
        <fullName evidence="12">VLRF1 domain-containing protein</fullName>
    </recommendedName>
</protein>
<dbReference type="InterPro" id="IPR041175">
    <property type="entry name" value="VLRF1/Vms1"/>
</dbReference>
<evidence type="ECO:0000256" key="2">
    <source>
        <dbReference type="ARBA" id="ARBA00009262"/>
    </source>
</evidence>
<evidence type="ECO:0000256" key="9">
    <source>
        <dbReference type="ARBA" id="ARBA00023054"/>
    </source>
</evidence>
<name>A0A5C3QTQ2_9AGAR</name>
<dbReference type="InterPro" id="IPR002110">
    <property type="entry name" value="Ankyrin_rpt"/>
</dbReference>
<evidence type="ECO:0000256" key="5">
    <source>
        <dbReference type="ARBA" id="ARBA00022737"/>
    </source>
</evidence>
<keyword evidence="14" id="KW-1185">Reference proteome</keyword>
<keyword evidence="7 10" id="KW-0378">Hydrolase</keyword>
<dbReference type="Pfam" id="PF00023">
    <property type="entry name" value="Ank"/>
    <property type="match status" value="1"/>
</dbReference>
<feature type="compositionally biased region" description="Basic and acidic residues" evidence="11">
    <location>
        <begin position="620"/>
        <end position="639"/>
    </location>
</feature>
<feature type="region of interest" description="Disordered" evidence="11">
    <location>
        <begin position="378"/>
        <end position="405"/>
    </location>
</feature>
<evidence type="ECO:0000313" key="13">
    <source>
        <dbReference type="EMBL" id="TFL05413.1"/>
    </source>
</evidence>
<evidence type="ECO:0000256" key="11">
    <source>
        <dbReference type="SAM" id="MobiDB-lite"/>
    </source>
</evidence>
<organism evidence="13 14">
    <name type="scientific">Pterulicium gracile</name>
    <dbReference type="NCBI Taxonomy" id="1884261"/>
    <lineage>
        <taxon>Eukaryota</taxon>
        <taxon>Fungi</taxon>
        <taxon>Dikarya</taxon>
        <taxon>Basidiomycota</taxon>
        <taxon>Agaricomycotina</taxon>
        <taxon>Agaricomycetes</taxon>
        <taxon>Agaricomycetidae</taxon>
        <taxon>Agaricales</taxon>
        <taxon>Pleurotineae</taxon>
        <taxon>Pterulaceae</taxon>
        <taxon>Pterulicium</taxon>
    </lineage>
</organism>
<dbReference type="GO" id="GO:0005737">
    <property type="term" value="C:cytoplasm"/>
    <property type="evidence" value="ECO:0007669"/>
    <property type="project" value="UniProtKB-SubCell"/>
</dbReference>
<dbReference type="EMBL" id="ML178817">
    <property type="protein sequence ID" value="TFL05413.1"/>
    <property type="molecule type" value="Genomic_DNA"/>
</dbReference>
<dbReference type="AlphaFoldDB" id="A0A5C3QTQ2"/>
<dbReference type="OrthoDB" id="429841at2759"/>
<evidence type="ECO:0000256" key="4">
    <source>
        <dbReference type="ARBA" id="ARBA00022722"/>
    </source>
</evidence>
<proteinExistence type="inferred from homology"/>
<comment type="subcellular location">
    <subcellularLocation>
        <location evidence="1">Cytoplasm</location>
    </subcellularLocation>
</comment>
<dbReference type="GO" id="GO:0036503">
    <property type="term" value="P:ERAD pathway"/>
    <property type="evidence" value="ECO:0007669"/>
    <property type="project" value="TreeGrafter"/>
</dbReference>
<feature type="compositionally biased region" description="Basic and acidic residues" evidence="11">
    <location>
        <begin position="566"/>
        <end position="580"/>
    </location>
</feature>
<accession>A0A5C3QTQ2</accession>
<keyword evidence="9" id="KW-0175">Coiled coil</keyword>
<feature type="region of interest" description="Disordered" evidence="11">
    <location>
        <begin position="548"/>
        <end position="639"/>
    </location>
</feature>
<dbReference type="Pfam" id="PF18826">
    <property type="entry name" value="bVLRF1"/>
    <property type="match status" value="1"/>
</dbReference>
<sequence length="639" mass="71541">MQSPYFLFSLPPELLDTLTPRNFTAQAEVVSETIPEEAPVEPSPAPSSGPGCNICLATFNGLDIQRAHFRSDWHRYNVKIRIKGAPAVSEAEFLKLVDALQDSISGSESSSEEDEQSASDTDAVSALLKRTKLHASRPTSPSSQHAMPVTALAWFHSPPSTQIGVYRAIFPADTPHSDYLSVVRQMQIHPPEGRKWALFMVAGGHFAGAIARVSKAEEDEDQPKSNARKQRQAKPEIEVIRHKTFHRYTTRRKQGGSQSLNDNAKGPAKSAGAQLRRYGEQALRDDIRNLMTDWADDLNDCERVWIRANTANRRIFLDHDDNILLKGDDRLRTFPFPTRRPTQAEVTRCLNELLRPKISHLTEETLLAQDQAYLASLKPKPQPAPQKQQPIAKPAPQPKLSKEEELARDRWTRLIEIVQKNRLEALKTFWEREGSSGLFGSIDIAVPDWAPPSDRGYTLLQLAAKASSDDVVRWLLDDAGADPTLPLPRTQDAAREDMGENEASSTRRTAYDLANNRETRNVFRRCAATQPDRWDWLDAARVPSILTKDMEDEQEEKKKVKRKGLKEKMKEREAKEREKQPISPSPAPAPIQTPKSVDGPQKLGGTSSGANGVAGLTPEMRAKIERERRARAAEARLGR</sequence>
<feature type="compositionally biased region" description="Basic residues" evidence="11">
    <location>
        <begin position="242"/>
        <end position="254"/>
    </location>
</feature>
<feature type="region of interest" description="Disordered" evidence="11">
    <location>
        <begin position="482"/>
        <end position="507"/>
    </location>
</feature>
<evidence type="ECO:0000256" key="10">
    <source>
        <dbReference type="PROSITE-ProRule" id="PRU01389"/>
    </source>
</evidence>
<evidence type="ECO:0000256" key="3">
    <source>
        <dbReference type="ARBA" id="ARBA00022490"/>
    </source>
</evidence>
<gene>
    <name evidence="13" type="ORF">BDV98DRAFT_601775</name>
</gene>
<evidence type="ECO:0000256" key="8">
    <source>
        <dbReference type="ARBA" id="ARBA00023043"/>
    </source>
</evidence>
<evidence type="ECO:0000259" key="12">
    <source>
        <dbReference type="PROSITE" id="PS52044"/>
    </source>
</evidence>
<comment type="similarity">
    <text evidence="2 10">Belongs to the ANKZF1/VMS1 family.</text>
</comment>
<dbReference type="Proteomes" id="UP000305067">
    <property type="component" value="Unassembled WGS sequence"/>
</dbReference>
<dbReference type="GO" id="GO:0016787">
    <property type="term" value="F:hydrolase activity"/>
    <property type="evidence" value="ECO:0007669"/>
    <property type="project" value="UniProtKB-KW"/>
</dbReference>
<comment type="domain">
    <text evidence="10">The VLRF1 domain mediates binding to the 60S ribosomal subunit.</text>
</comment>
<evidence type="ECO:0000313" key="14">
    <source>
        <dbReference type="Proteomes" id="UP000305067"/>
    </source>
</evidence>
<dbReference type="InterPro" id="IPR047139">
    <property type="entry name" value="ANKZ1/VMS1"/>
</dbReference>